<proteinExistence type="predicted"/>
<dbReference type="EMBL" id="CM008969">
    <property type="protein sequence ID" value="PNW79941.1"/>
    <property type="molecule type" value="Genomic_DNA"/>
</dbReference>
<reference evidence="2 3" key="1">
    <citation type="journal article" date="2007" name="Science">
        <title>The Chlamydomonas genome reveals the evolution of key animal and plant functions.</title>
        <authorList>
            <person name="Merchant S.S."/>
            <person name="Prochnik S.E."/>
            <person name="Vallon O."/>
            <person name="Harris E.H."/>
            <person name="Karpowicz S.J."/>
            <person name="Witman G.B."/>
            <person name="Terry A."/>
            <person name="Salamov A."/>
            <person name="Fritz-Laylin L.K."/>
            <person name="Marechal-Drouard L."/>
            <person name="Marshall W.F."/>
            <person name="Qu L.H."/>
            <person name="Nelson D.R."/>
            <person name="Sanderfoot A.A."/>
            <person name="Spalding M.H."/>
            <person name="Kapitonov V.V."/>
            <person name="Ren Q."/>
            <person name="Ferris P."/>
            <person name="Lindquist E."/>
            <person name="Shapiro H."/>
            <person name="Lucas S.M."/>
            <person name="Grimwood J."/>
            <person name="Schmutz J."/>
            <person name="Cardol P."/>
            <person name="Cerutti H."/>
            <person name="Chanfreau G."/>
            <person name="Chen C.L."/>
            <person name="Cognat V."/>
            <person name="Croft M.T."/>
            <person name="Dent R."/>
            <person name="Dutcher S."/>
            <person name="Fernandez E."/>
            <person name="Fukuzawa H."/>
            <person name="Gonzalez-Ballester D."/>
            <person name="Gonzalez-Halphen D."/>
            <person name="Hallmann A."/>
            <person name="Hanikenne M."/>
            <person name="Hippler M."/>
            <person name="Inwood W."/>
            <person name="Jabbari K."/>
            <person name="Kalanon M."/>
            <person name="Kuras R."/>
            <person name="Lefebvre P.A."/>
            <person name="Lemaire S.D."/>
            <person name="Lobanov A.V."/>
            <person name="Lohr M."/>
            <person name="Manuell A."/>
            <person name="Meier I."/>
            <person name="Mets L."/>
            <person name="Mittag M."/>
            <person name="Mittelmeier T."/>
            <person name="Moroney J.V."/>
            <person name="Moseley J."/>
            <person name="Napoli C."/>
            <person name="Nedelcu A.M."/>
            <person name="Niyogi K."/>
            <person name="Novoselov S.V."/>
            <person name="Paulsen I.T."/>
            <person name="Pazour G."/>
            <person name="Purton S."/>
            <person name="Ral J.P."/>
            <person name="Riano-Pachon D.M."/>
            <person name="Riekhof W."/>
            <person name="Rymarquis L."/>
            <person name="Schroda M."/>
            <person name="Stern D."/>
            <person name="Umen J."/>
            <person name="Willows R."/>
            <person name="Wilson N."/>
            <person name="Zimmer S.L."/>
            <person name="Allmer J."/>
            <person name="Balk J."/>
            <person name="Bisova K."/>
            <person name="Chen C.J."/>
            <person name="Elias M."/>
            <person name="Gendler K."/>
            <person name="Hauser C."/>
            <person name="Lamb M.R."/>
            <person name="Ledford H."/>
            <person name="Long J.C."/>
            <person name="Minagawa J."/>
            <person name="Page M.D."/>
            <person name="Pan J."/>
            <person name="Pootakham W."/>
            <person name="Roje S."/>
            <person name="Rose A."/>
            <person name="Stahlberg E."/>
            <person name="Terauchi A.M."/>
            <person name="Yang P."/>
            <person name="Ball S."/>
            <person name="Bowler C."/>
            <person name="Dieckmann C.L."/>
            <person name="Gladyshev V.N."/>
            <person name="Green P."/>
            <person name="Jorgensen R."/>
            <person name="Mayfield S."/>
            <person name="Mueller-Roeber B."/>
            <person name="Rajamani S."/>
            <person name="Sayre R.T."/>
            <person name="Brokstein P."/>
            <person name="Dubchak I."/>
            <person name="Goodstein D."/>
            <person name="Hornick L."/>
            <person name="Huang Y.W."/>
            <person name="Jhaveri J."/>
            <person name="Luo Y."/>
            <person name="Martinez D."/>
            <person name="Ngau W.C."/>
            <person name="Otillar B."/>
            <person name="Poliakov A."/>
            <person name="Porter A."/>
            <person name="Szajkowski L."/>
            <person name="Werner G."/>
            <person name="Zhou K."/>
            <person name="Grigoriev I.V."/>
            <person name="Rokhsar D.S."/>
            <person name="Grossman A.R."/>
        </authorList>
    </citation>
    <scope>NUCLEOTIDE SEQUENCE [LARGE SCALE GENOMIC DNA]</scope>
    <source>
        <strain evidence="3">CC-503</strain>
    </source>
</reference>
<dbReference type="GO" id="GO:0030149">
    <property type="term" value="P:sphingolipid catabolic process"/>
    <property type="evidence" value="ECO:0000318"/>
    <property type="project" value="GO_Central"/>
</dbReference>
<dbReference type="ExpressionAtlas" id="A0A2K3DHE4">
    <property type="expression patterns" value="baseline and differential"/>
</dbReference>
<gene>
    <name evidence="2" type="ORF">CHLRE_08g373150v5</name>
</gene>
<dbReference type="PANTHER" id="PTHR12393">
    <property type="entry name" value="SPHINGOMYELIN PHOSPHODIESTERASE RELATED"/>
    <property type="match status" value="1"/>
</dbReference>
<evidence type="ECO:0000313" key="2">
    <source>
        <dbReference type="EMBL" id="PNW79941.1"/>
    </source>
</evidence>
<dbReference type="Gramene" id="PNW79941">
    <property type="protein sequence ID" value="PNW79941"/>
    <property type="gene ID" value="CHLRE_08g373150v5"/>
</dbReference>
<sequence length="958" mass="100640">MQMRCTFSNLSPELIQKIASCLHPNDVAGALKLVNSETAAALGRYNKLVLGQKLEGNPIVYTGEPHRAELPWPGHAFVAHWGHHGPWRALSLRERRRLLCLAAASGHAASLGAALDHHGGALTPEVLVAAAAAGSLACCGRLLCEGCSVTFEAFRAAGQAGSVPVLQLLLQHIVYSPLSRRKAVVTAARGACAGGQAAALTWLQQACGHCIDEHDAIEAAQAGQAGLLELILPLLPEHMQHYGDAEPDLRRSRLLGAIAEGCTVEQLRRHYHPHLRRPRAERQAVRAATTEAPLIAPSATAAAAAGGAAAGAAAGEAAAAGGATGAPAAVPSPAPGGCDNALGGAALRRAPHVGASADTAGAAARPPEQWAMQASRAGDGAIDPWGEGASEEEGGEEHRSRGSHTDTDTDTDTAEEILEMMSQQSRELLSRLFNGAAASPTDCWRAKLDFLRNAWGPRRTRAAVIADDTECDVVRSATCGRPDFLQRLRYLHTELGVARGRTCAQFAAVGAAADALAYVWDECGVDMAHLRVQAPSALDEDTLDDLFFGANLDYSLMPVLRLLHERRVDLRARAAQLLDKAAPEAAACGDWDTADWLVEVVLAGVEVAGAEVEVETEVETEVVLASAEAEVEARPEREAAARRARWSRVFAAAAKAGARLAVLQGLAERGAAVDLAAVAQGGGEEALEWAAARLEAEAGAGALAQAVSPSVARAIFADCGNGATLAWLAACGLLPPPDTWLPSLPELCEGLRADTFWRLQLWARLQQQQEQVPAPQPQQDQQQQAQQQQAQPQQAQPQQVLAPQSQKAEQQQQQQEPTPQQQIQVQAAPLSCTPPLLAASASLALAPRPQAAAAPSAQAAPGAGSAAPSGELCGPDTVVAPDSWMEAALQELMRVACHSPPEQPWSGERPPPLAERVEQHVSYTPHQVAWLQAPRAPGLARACNGLLSRVCHQYGAAS</sequence>
<feature type="region of interest" description="Disordered" evidence="1">
    <location>
        <begin position="357"/>
        <end position="409"/>
    </location>
</feature>
<dbReference type="GO" id="GO:0005783">
    <property type="term" value="C:endoplasmic reticulum"/>
    <property type="evidence" value="ECO:0000318"/>
    <property type="project" value="GO_Central"/>
</dbReference>
<evidence type="ECO:0000313" key="3">
    <source>
        <dbReference type="Proteomes" id="UP000006906"/>
    </source>
</evidence>
<feature type="region of interest" description="Disordered" evidence="1">
    <location>
        <begin position="770"/>
        <end position="826"/>
    </location>
</feature>
<name>A0A2K3DHE4_CHLRE</name>
<dbReference type="InParanoid" id="A0A2K3DHE4"/>
<keyword evidence="3" id="KW-1185">Reference proteome</keyword>
<accession>A0A2K3DHE4</accession>
<dbReference type="PANTHER" id="PTHR12393:SF6">
    <property type="entry name" value="SPHINGOMYELIN PHOSPHODIESTERASE 2"/>
    <property type="match status" value="1"/>
</dbReference>
<dbReference type="GeneID" id="5726878"/>
<dbReference type="KEGG" id="cre:CHLRE_08g373150v5"/>
<dbReference type="AlphaFoldDB" id="A0A2K3DHE4"/>
<dbReference type="GO" id="GO:0004620">
    <property type="term" value="F:phospholipase activity"/>
    <property type="evidence" value="ECO:0000318"/>
    <property type="project" value="GO_Central"/>
</dbReference>
<feature type="compositionally biased region" description="Basic and acidic residues" evidence="1">
    <location>
        <begin position="396"/>
        <end position="407"/>
    </location>
</feature>
<evidence type="ECO:0000256" key="1">
    <source>
        <dbReference type="SAM" id="MobiDB-lite"/>
    </source>
</evidence>
<dbReference type="GO" id="GO:0016020">
    <property type="term" value="C:membrane"/>
    <property type="evidence" value="ECO:0000318"/>
    <property type="project" value="GO_Central"/>
</dbReference>
<dbReference type="Proteomes" id="UP000006906">
    <property type="component" value="Chromosome 8"/>
</dbReference>
<dbReference type="GO" id="GO:0046513">
    <property type="term" value="P:ceramide biosynthetic process"/>
    <property type="evidence" value="ECO:0000318"/>
    <property type="project" value="GO_Central"/>
</dbReference>
<dbReference type="RefSeq" id="XP_042922068.1">
    <property type="nucleotide sequence ID" value="XM_043065067.1"/>
</dbReference>
<dbReference type="GO" id="GO:0071944">
    <property type="term" value="C:cell periphery"/>
    <property type="evidence" value="ECO:0000318"/>
    <property type="project" value="GO_Central"/>
</dbReference>
<organism evidence="2 3">
    <name type="scientific">Chlamydomonas reinhardtii</name>
    <name type="common">Chlamydomonas smithii</name>
    <dbReference type="NCBI Taxonomy" id="3055"/>
    <lineage>
        <taxon>Eukaryota</taxon>
        <taxon>Viridiplantae</taxon>
        <taxon>Chlorophyta</taxon>
        <taxon>core chlorophytes</taxon>
        <taxon>Chlorophyceae</taxon>
        <taxon>CS clade</taxon>
        <taxon>Chlamydomonadales</taxon>
        <taxon>Chlamydomonadaceae</taxon>
        <taxon>Chlamydomonas</taxon>
    </lineage>
</organism>
<protein>
    <submittedName>
        <fullName evidence="2">Uncharacterized protein</fullName>
    </submittedName>
</protein>